<organism evidence="1">
    <name type="scientific">Candidatus Nitrotoga fabula</name>
    <dbReference type="NCBI Taxonomy" id="2182327"/>
    <lineage>
        <taxon>Bacteria</taxon>
        <taxon>Pseudomonadati</taxon>
        <taxon>Pseudomonadota</taxon>
        <taxon>Betaproteobacteria</taxon>
        <taxon>Nitrosomonadales</taxon>
        <taxon>Gallionellaceae</taxon>
        <taxon>Candidatus Nitrotoga</taxon>
    </lineage>
</organism>
<dbReference type="AlphaFoldDB" id="A0A2X0QVE0"/>
<dbReference type="InterPro" id="IPR007801">
    <property type="entry name" value="MbnB/TglH/ChrH"/>
</dbReference>
<dbReference type="PANTHER" id="PTHR42194:SF1">
    <property type="entry name" value="UPF0276 PROTEIN HI_1600"/>
    <property type="match status" value="1"/>
</dbReference>
<evidence type="ECO:0008006" key="2">
    <source>
        <dbReference type="Google" id="ProtNLM"/>
    </source>
</evidence>
<dbReference type="PANTHER" id="PTHR42194">
    <property type="entry name" value="UPF0276 PROTEIN HI_1600"/>
    <property type="match status" value="1"/>
</dbReference>
<dbReference type="InterPro" id="IPR036237">
    <property type="entry name" value="Xyl_isomerase-like_sf"/>
</dbReference>
<dbReference type="SUPFAM" id="SSF51658">
    <property type="entry name" value="Xylose isomerase-like"/>
    <property type="match status" value="1"/>
</dbReference>
<name>A0A2X0QVE0_9PROT</name>
<protein>
    <recommendedName>
        <fullName evidence="2">DUF692 family protein</fullName>
    </recommendedName>
</protein>
<dbReference type="EMBL" id="LS423452">
    <property type="protein sequence ID" value="SPS05457.1"/>
    <property type="molecule type" value="Genomic_DNA"/>
</dbReference>
<reference evidence="1" key="1">
    <citation type="submission" date="2018-05" db="EMBL/GenBank/DDBJ databases">
        <authorList>
            <person name="Lanie J.A."/>
            <person name="Ng W.-L."/>
            <person name="Kazmierczak K.M."/>
            <person name="Andrzejewski T.M."/>
            <person name="Davidsen T.M."/>
            <person name="Wayne K.J."/>
            <person name="Tettelin H."/>
            <person name="Glass J.I."/>
            <person name="Rusch D."/>
            <person name="Podicherti R."/>
            <person name="Tsui H.-C.T."/>
            <person name="Winkler M.E."/>
        </authorList>
    </citation>
    <scope>NUCLEOTIDE SEQUENCE</scope>
    <source>
        <strain evidence="1">KNB</strain>
    </source>
</reference>
<gene>
    <name evidence="1" type="ORF">NITFAB_1047</name>
</gene>
<dbReference type="Gene3D" id="3.20.20.150">
    <property type="entry name" value="Divalent-metal-dependent TIM barrel enzymes"/>
    <property type="match status" value="1"/>
</dbReference>
<accession>A0A2X0QVE0</accession>
<evidence type="ECO:0000313" key="1">
    <source>
        <dbReference type="EMBL" id="SPS05457.1"/>
    </source>
</evidence>
<dbReference type="Pfam" id="PF05114">
    <property type="entry name" value="MbnB_TglH_ChrH"/>
    <property type="match status" value="1"/>
</dbReference>
<proteinExistence type="predicted"/>
<sequence>MAHLKPAAFSPTPLGVGMVYFPALDFLFEHCSNLLDVIEIEPQTLWFRSPGTTDAHRLDDRAFERVIRLPQHKLIHGVGLPLAASEKFESRQIPPWKQSISRLNPPWISEHLAFMRIPNKGQGKTSHHSGFLLPPLQCRETMDIAIARIAELRKLSAVPVAFEIPPNYLRPQPGEIPDGDFFAQIATAADCGIVLDIHNLWCNERNGRQKMQDVLGRLPLDHIWEIHLAGGDSHHGYWLDAHSDLVPQPVMEFCEEWLPRLPNAGALIFEIMPVYVHAKKIPVDRIATQLEKMKSLWQARQKILPMTISRNQNRVHSMTWIPEHSHNVNAAAYQKVVRWEQSLGEMVNGRSMPIQDIHFPTLVDDPAVPVYRTLIESFRSGTLVEGLPLSYRLLALTLGENVTYSLMKEFWTGCWPEPFAYDEMLGFSTFLHQKINDKKLSVNFLDNVLNYEIAVAQAQMSGQEQFVPFDCEPIALLEALSRWELPASHTPGKFEVQVPAWNMQEP</sequence>